<protein>
    <submittedName>
        <fullName evidence="1">Uncharacterized protein</fullName>
    </submittedName>
</protein>
<reference evidence="1 2" key="1">
    <citation type="submission" date="2014-04" db="EMBL/GenBank/DDBJ databases">
        <authorList>
            <consortium name="DOE Joint Genome Institute"/>
            <person name="Kuo A."/>
            <person name="Kohler A."/>
            <person name="Nagy L.G."/>
            <person name="Floudas D."/>
            <person name="Copeland A."/>
            <person name="Barry K.W."/>
            <person name="Cichocki N."/>
            <person name="Veneault-Fourrey C."/>
            <person name="LaButti K."/>
            <person name="Lindquist E.A."/>
            <person name="Lipzen A."/>
            <person name="Lundell T."/>
            <person name="Morin E."/>
            <person name="Murat C."/>
            <person name="Sun H."/>
            <person name="Tunlid A."/>
            <person name="Henrissat B."/>
            <person name="Grigoriev I.V."/>
            <person name="Hibbett D.S."/>
            <person name="Martin F."/>
            <person name="Nordberg H.P."/>
            <person name="Cantor M.N."/>
            <person name="Hua S.X."/>
        </authorList>
    </citation>
    <scope>NUCLEOTIDE SEQUENCE [LARGE SCALE GENOMIC DNA]</scope>
    <source>
        <strain evidence="1 2">Foug A</strain>
    </source>
</reference>
<sequence length="406" mass="46243">MPLSPGFPTHFHAWLPCRFRLRHPPVTIPLSLWESNYYRCPASTFFKFTSPKGPPRFHQVYLRYQDLPHRSTTFEIDDSALTKNGFTCFDTYPEEFTGNTLTLTSTNSPCIKVYSDNLTNEWFAVGLGLCFGKNWIHAYFDGSNTIPREQTYSEDKYFDILISTPEHAQHMTKAHSGAERGDQVCTMQTYLPQTTRILQISSVIWRSSGMNGVKLEVFHDPGFSDVSGEWTAFDVNGTDDPGCDWRGLMIVDWQRNYSSCEIKGVLGNFSDVPDGMKLGDYGHFTDSNEFCCEGNLFVDLASLSSMADITPRQQNLSARAWSRTNFRDLNFYQPLMLSLPSNDDFKSLLTELSTRLANRFLVTRVVQYSDEHAIMRYLYDIAKPFVWYRNESAGSASGAVGRRVDG</sequence>
<reference evidence="2" key="2">
    <citation type="submission" date="2015-01" db="EMBL/GenBank/DDBJ databases">
        <title>Evolutionary Origins and Diversification of the Mycorrhizal Mutualists.</title>
        <authorList>
            <consortium name="DOE Joint Genome Institute"/>
            <consortium name="Mycorrhizal Genomics Consortium"/>
            <person name="Kohler A."/>
            <person name="Kuo A."/>
            <person name="Nagy L.G."/>
            <person name="Floudas D."/>
            <person name="Copeland A."/>
            <person name="Barry K.W."/>
            <person name="Cichocki N."/>
            <person name="Veneault-Fourrey C."/>
            <person name="LaButti K."/>
            <person name="Lindquist E.A."/>
            <person name="Lipzen A."/>
            <person name="Lundell T."/>
            <person name="Morin E."/>
            <person name="Murat C."/>
            <person name="Riley R."/>
            <person name="Ohm R."/>
            <person name="Sun H."/>
            <person name="Tunlid A."/>
            <person name="Henrissat B."/>
            <person name="Grigoriev I.V."/>
            <person name="Hibbett D.S."/>
            <person name="Martin F."/>
        </authorList>
    </citation>
    <scope>NUCLEOTIDE SEQUENCE [LARGE SCALE GENOMIC DNA]</scope>
    <source>
        <strain evidence="2">Foug A</strain>
    </source>
</reference>
<evidence type="ECO:0000313" key="1">
    <source>
        <dbReference type="EMBL" id="KIM65068.1"/>
    </source>
</evidence>
<keyword evidence="2" id="KW-1185">Reference proteome</keyword>
<accession>A0A0C2ZU97</accession>
<dbReference type="InParanoid" id="A0A0C2ZU97"/>
<dbReference type="AlphaFoldDB" id="A0A0C2ZU97"/>
<organism evidence="1 2">
    <name type="scientific">Scleroderma citrinum Foug A</name>
    <dbReference type="NCBI Taxonomy" id="1036808"/>
    <lineage>
        <taxon>Eukaryota</taxon>
        <taxon>Fungi</taxon>
        <taxon>Dikarya</taxon>
        <taxon>Basidiomycota</taxon>
        <taxon>Agaricomycotina</taxon>
        <taxon>Agaricomycetes</taxon>
        <taxon>Agaricomycetidae</taxon>
        <taxon>Boletales</taxon>
        <taxon>Sclerodermatineae</taxon>
        <taxon>Sclerodermataceae</taxon>
        <taxon>Scleroderma</taxon>
    </lineage>
</organism>
<name>A0A0C2ZU97_9AGAM</name>
<gene>
    <name evidence="1" type="ORF">SCLCIDRAFT_1212761</name>
</gene>
<dbReference type="HOGENOM" id="CLU_044807_1_0_1"/>
<proteinExistence type="predicted"/>
<dbReference type="Proteomes" id="UP000053989">
    <property type="component" value="Unassembled WGS sequence"/>
</dbReference>
<dbReference type="EMBL" id="KN822025">
    <property type="protein sequence ID" value="KIM65068.1"/>
    <property type="molecule type" value="Genomic_DNA"/>
</dbReference>
<dbReference type="OrthoDB" id="2688372at2759"/>
<evidence type="ECO:0000313" key="2">
    <source>
        <dbReference type="Proteomes" id="UP000053989"/>
    </source>
</evidence>